<dbReference type="Gene3D" id="3.40.50.2000">
    <property type="entry name" value="Glycogen Phosphorylase B"/>
    <property type="match status" value="2"/>
</dbReference>
<accession>A0A7L5BW46</accession>
<dbReference type="Pfam" id="PF13579">
    <property type="entry name" value="Glyco_trans_4_4"/>
    <property type="match status" value="1"/>
</dbReference>
<dbReference type="PANTHER" id="PTHR12526">
    <property type="entry name" value="GLYCOSYLTRANSFERASE"/>
    <property type="match status" value="1"/>
</dbReference>
<organism evidence="2 3">
    <name type="scientific">Pikeienuella piscinae</name>
    <dbReference type="NCBI Taxonomy" id="2748098"/>
    <lineage>
        <taxon>Bacteria</taxon>
        <taxon>Pseudomonadati</taxon>
        <taxon>Pseudomonadota</taxon>
        <taxon>Alphaproteobacteria</taxon>
        <taxon>Rhodobacterales</taxon>
        <taxon>Paracoccaceae</taxon>
        <taxon>Pikeienuella</taxon>
    </lineage>
</organism>
<dbReference type="AlphaFoldDB" id="A0A7L5BW46"/>
<dbReference type="SUPFAM" id="SSF53756">
    <property type="entry name" value="UDP-Glycosyltransferase/glycogen phosphorylase"/>
    <property type="match status" value="1"/>
</dbReference>
<feature type="domain" description="Glycosyltransferase subfamily 4-like N-terminal" evidence="1">
    <location>
        <begin position="21"/>
        <end position="169"/>
    </location>
</feature>
<dbReference type="Pfam" id="PF13692">
    <property type="entry name" value="Glyco_trans_1_4"/>
    <property type="match status" value="1"/>
</dbReference>
<dbReference type="EMBL" id="CP049056">
    <property type="protein sequence ID" value="QIE55942.1"/>
    <property type="molecule type" value="Genomic_DNA"/>
</dbReference>
<evidence type="ECO:0000313" key="3">
    <source>
        <dbReference type="Proteomes" id="UP000503336"/>
    </source>
</evidence>
<reference evidence="2 3" key="1">
    <citation type="submission" date="2020-02" db="EMBL/GenBank/DDBJ databases">
        <title>complete genome sequence of Rhodobacteraceae bacterium.</title>
        <authorList>
            <person name="Park J."/>
            <person name="Kim Y.-S."/>
            <person name="Kim K.-H."/>
        </authorList>
    </citation>
    <scope>NUCLEOTIDE SEQUENCE [LARGE SCALE GENOMIC DNA]</scope>
    <source>
        <strain evidence="2 3">RR4-56</strain>
    </source>
</reference>
<keyword evidence="3" id="KW-1185">Reference proteome</keyword>
<dbReference type="InterPro" id="IPR028098">
    <property type="entry name" value="Glyco_trans_4-like_N"/>
</dbReference>
<dbReference type="KEGG" id="hdh:G5B40_11055"/>
<dbReference type="RefSeq" id="WP_165098495.1">
    <property type="nucleotide sequence ID" value="NZ_CP049056.1"/>
</dbReference>
<dbReference type="PANTHER" id="PTHR12526:SF638">
    <property type="entry name" value="SPORE COAT PROTEIN SA"/>
    <property type="match status" value="1"/>
</dbReference>
<name>A0A7L5BW46_9RHOB</name>
<sequence length="378" mass="41214">MKIVVTANTSFNLVNFRSGFIRALQHEGHEVIALAPFDECTDAVRTELGCRIVELKLDRRGTSPPREVASLFAMFRAIRRIRPDIIFSYTIKNNLYGGMAARLTGTPIIPNITGLGTLFSSNGALTAFAGAMYRQSFRTAPVVFFQNLEDRDEFIRMRAISAEKARLLPGSGVDLERFSVSPPPSRPDAPVFLLIGRLLWEKGVGQFVEAARQVRAVCPGAEFRIAGGLEAPSSAAIPEKTVAEWVDEGIIDYLGQVRDVRPALRDATCVVLPTYYREGTPRSLLEAAACGRPVITTDTAGCRTVVRDHVTGYLIAPKNSDDLARAMAAIARASPAELTAMGSAGRAHIEEHFDERIVIKACIDAMGAIEKRPEVGVR</sequence>
<dbReference type="CDD" id="cd03808">
    <property type="entry name" value="GT4_CapM-like"/>
    <property type="match status" value="1"/>
</dbReference>
<keyword evidence="2" id="KW-0808">Transferase</keyword>
<evidence type="ECO:0000313" key="2">
    <source>
        <dbReference type="EMBL" id="QIE55942.1"/>
    </source>
</evidence>
<dbReference type="GO" id="GO:0016757">
    <property type="term" value="F:glycosyltransferase activity"/>
    <property type="evidence" value="ECO:0007669"/>
    <property type="project" value="TreeGrafter"/>
</dbReference>
<proteinExistence type="predicted"/>
<protein>
    <submittedName>
        <fullName evidence="2">Glycosyltransferase family 4 protein</fullName>
    </submittedName>
</protein>
<gene>
    <name evidence="2" type="ORF">G5B40_11055</name>
</gene>
<dbReference type="Proteomes" id="UP000503336">
    <property type="component" value="Chromosome"/>
</dbReference>
<evidence type="ECO:0000259" key="1">
    <source>
        <dbReference type="Pfam" id="PF13579"/>
    </source>
</evidence>